<dbReference type="InterPro" id="IPR006068">
    <property type="entry name" value="ATPase_P-typ_cation-transptr_C"/>
</dbReference>
<dbReference type="InterPro" id="IPR036412">
    <property type="entry name" value="HAD-like_sf"/>
</dbReference>
<dbReference type="STRING" id="211165.GCA_000317285_00810"/>
<evidence type="ECO:0000313" key="13">
    <source>
        <dbReference type="EMBL" id="RUR72401.1"/>
    </source>
</evidence>
<evidence type="ECO:0000256" key="9">
    <source>
        <dbReference type="ARBA" id="ARBA00022989"/>
    </source>
</evidence>
<gene>
    <name evidence="13" type="ORF">PCC6912_63060</name>
</gene>
<dbReference type="PANTHER" id="PTHR43294:SF21">
    <property type="entry name" value="CATION TRANSPORTING ATPASE"/>
    <property type="match status" value="1"/>
</dbReference>
<dbReference type="InterPro" id="IPR008250">
    <property type="entry name" value="ATPase_P-typ_transduc_dom_A_sf"/>
</dbReference>
<organism evidence="13 14">
    <name type="scientific">Chlorogloeopsis fritschii PCC 6912</name>
    <dbReference type="NCBI Taxonomy" id="211165"/>
    <lineage>
        <taxon>Bacteria</taxon>
        <taxon>Bacillati</taxon>
        <taxon>Cyanobacteriota</taxon>
        <taxon>Cyanophyceae</taxon>
        <taxon>Nostocales</taxon>
        <taxon>Chlorogloeopsidaceae</taxon>
        <taxon>Chlorogloeopsis</taxon>
    </lineage>
</organism>
<dbReference type="SMART" id="SM00831">
    <property type="entry name" value="Cation_ATPase_N"/>
    <property type="match status" value="1"/>
</dbReference>
<dbReference type="SUPFAM" id="SSF56784">
    <property type="entry name" value="HAD-like"/>
    <property type="match status" value="1"/>
</dbReference>
<feature type="transmembrane region" description="Helical" evidence="11">
    <location>
        <begin position="57"/>
        <end position="75"/>
    </location>
</feature>
<dbReference type="Gene3D" id="2.70.150.10">
    <property type="entry name" value="Calcium-transporting ATPase, cytoplasmic transduction domain A"/>
    <property type="match status" value="1"/>
</dbReference>
<dbReference type="Pfam" id="PF00689">
    <property type="entry name" value="Cation_ATPase_C"/>
    <property type="match status" value="1"/>
</dbReference>
<dbReference type="Pfam" id="PF00690">
    <property type="entry name" value="Cation_ATPase_N"/>
    <property type="match status" value="1"/>
</dbReference>
<evidence type="ECO:0000313" key="14">
    <source>
        <dbReference type="Proteomes" id="UP000268857"/>
    </source>
</evidence>
<keyword evidence="4 11" id="KW-0812">Transmembrane</keyword>
<dbReference type="GO" id="GO:0005886">
    <property type="term" value="C:plasma membrane"/>
    <property type="evidence" value="ECO:0007669"/>
    <property type="project" value="UniProtKB-SubCell"/>
</dbReference>
<dbReference type="RefSeq" id="WP_016873375.1">
    <property type="nucleotide sequence ID" value="NZ_AJLN01000042.1"/>
</dbReference>
<feature type="domain" description="Cation-transporting P-type ATPase N-terminal" evidence="12">
    <location>
        <begin position="3"/>
        <end position="77"/>
    </location>
</feature>
<evidence type="ECO:0000256" key="11">
    <source>
        <dbReference type="SAM" id="Phobius"/>
    </source>
</evidence>
<dbReference type="Gene3D" id="3.40.1110.10">
    <property type="entry name" value="Calcium-transporting ATPase, cytoplasmic domain N"/>
    <property type="match status" value="1"/>
</dbReference>
<dbReference type="PRINTS" id="PR00119">
    <property type="entry name" value="CATATPASE"/>
</dbReference>
<dbReference type="Proteomes" id="UP000268857">
    <property type="component" value="Unassembled WGS sequence"/>
</dbReference>
<name>A0A3S0ZAN3_CHLFR</name>
<reference evidence="13 14" key="1">
    <citation type="journal article" date="2019" name="Genome Biol. Evol.">
        <title>Day and night: Metabolic profiles and evolutionary relationships of six axenic non-marine cyanobacteria.</title>
        <authorList>
            <person name="Will S.E."/>
            <person name="Henke P."/>
            <person name="Boedeker C."/>
            <person name="Huang S."/>
            <person name="Brinkmann H."/>
            <person name="Rohde M."/>
            <person name="Jarek M."/>
            <person name="Friedl T."/>
            <person name="Seufert S."/>
            <person name="Schumacher M."/>
            <person name="Overmann J."/>
            <person name="Neumann-Schaal M."/>
            <person name="Petersen J."/>
        </authorList>
    </citation>
    <scope>NUCLEOTIDE SEQUENCE [LARGE SCALE GENOMIC DNA]</scope>
    <source>
        <strain evidence="13 14">PCC 6912</strain>
    </source>
</reference>
<keyword evidence="9 11" id="KW-1133">Transmembrane helix</keyword>
<evidence type="ECO:0000256" key="2">
    <source>
        <dbReference type="ARBA" id="ARBA00005675"/>
    </source>
</evidence>
<dbReference type="Pfam" id="PF00122">
    <property type="entry name" value="E1-E2_ATPase"/>
    <property type="match status" value="1"/>
</dbReference>
<accession>A0A3S0ZAN3</accession>
<dbReference type="InterPro" id="IPR050510">
    <property type="entry name" value="Cation_transp_ATPase_P-type"/>
</dbReference>
<evidence type="ECO:0000256" key="7">
    <source>
        <dbReference type="ARBA" id="ARBA00022842"/>
    </source>
</evidence>
<evidence type="ECO:0000256" key="5">
    <source>
        <dbReference type="ARBA" id="ARBA00022741"/>
    </source>
</evidence>
<evidence type="ECO:0000256" key="10">
    <source>
        <dbReference type="ARBA" id="ARBA00023136"/>
    </source>
</evidence>
<dbReference type="InterPro" id="IPR023299">
    <property type="entry name" value="ATPase_P-typ_cyto_dom_N"/>
</dbReference>
<feature type="transmembrane region" description="Helical" evidence="11">
    <location>
        <begin position="245"/>
        <end position="264"/>
    </location>
</feature>
<dbReference type="AlphaFoldDB" id="A0A3S0ZAN3"/>
<dbReference type="InterPro" id="IPR004014">
    <property type="entry name" value="ATPase_P-typ_cation-transptr_N"/>
</dbReference>
<feature type="transmembrane region" description="Helical" evidence="11">
    <location>
        <begin position="852"/>
        <end position="873"/>
    </location>
</feature>
<evidence type="ECO:0000256" key="8">
    <source>
        <dbReference type="ARBA" id="ARBA00022967"/>
    </source>
</evidence>
<evidence type="ECO:0000256" key="4">
    <source>
        <dbReference type="ARBA" id="ARBA00022692"/>
    </source>
</evidence>
<dbReference type="Pfam" id="PF13246">
    <property type="entry name" value="Cation_ATPase"/>
    <property type="match status" value="1"/>
</dbReference>
<dbReference type="GO" id="GO:0016887">
    <property type="term" value="F:ATP hydrolysis activity"/>
    <property type="evidence" value="ECO:0007669"/>
    <property type="project" value="InterPro"/>
</dbReference>
<dbReference type="PANTHER" id="PTHR43294">
    <property type="entry name" value="SODIUM/POTASSIUM-TRANSPORTING ATPASE SUBUNIT ALPHA"/>
    <property type="match status" value="1"/>
</dbReference>
<dbReference type="PRINTS" id="PR00120">
    <property type="entry name" value="HATPASE"/>
</dbReference>
<dbReference type="InterPro" id="IPR023298">
    <property type="entry name" value="ATPase_P-typ_TM_dom_sf"/>
</dbReference>
<keyword evidence="10 11" id="KW-0472">Membrane</keyword>
<dbReference type="GO" id="GO:0005524">
    <property type="term" value="F:ATP binding"/>
    <property type="evidence" value="ECO:0007669"/>
    <property type="project" value="UniProtKB-KW"/>
</dbReference>
<evidence type="ECO:0000256" key="1">
    <source>
        <dbReference type="ARBA" id="ARBA00004651"/>
    </source>
</evidence>
<feature type="transmembrane region" description="Helical" evidence="11">
    <location>
        <begin position="789"/>
        <end position="808"/>
    </location>
</feature>
<dbReference type="Gene3D" id="1.20.1110.10">
    <property type="entry name" value="Calcium-transporting ATPase, transmembrane domain"/>
    <property type="match status" value="1"/>
</dbReference>
<dbReference type="NCBIfam" id="TIGR01494">
    <property type="entry name" value="ATPase_P-type"/>
    <property type="match status" value="2"/>
</dbReference>
<dbReference type="Pfam" id="PF08282">
    <property type="entry name" value="Hydrolase_3"/>
    <property type="match status" value="1"/>
</dbReference>
<dbReference type="FunFam" id="1.20.1110.10:FF:000065">
    <property type="entry name" value="Sarcoplasmic/endoplasmic reticulum calcium ATPase 1"/>
    <property type="match status" value="1"/>
</dbReference>
<dbReference type="SUPFAM" id="SSF81665">
    <property type="entry name" value="Calcium ATPase, transmembrane domain M"/>
    <property type="match status" value="1"/>
</dbReference>
<evidence type="ECO:0000256" key="6">
    <source>
        <dbReference type="ARBA" id="ARBA00022840"/>
    </source>
</evidence>
<evidence type="ECO:0000256" key="3">
    <source>
        <dbReference type="ARBA" id="ARBA00022475"/>
    </source>
</evidence>
<dbReference type="OrthoDB" id="499468at2"/>
<sequence length="973" mass="107086">MSNWYKLDAQKVLQRLGSDVSFGLSAVEASRRLEKYGFNELIEQGLKNPWQILWEQVTASLVIILIVAAIVSGLLGDYKDAVGIIAIVVLIAFLGFSQEYQAQKAIATLKKLSLPDVKVLRDGRWEEISARYLVPGDIVQLEAEDIVPADCRVLESFGLRIQESTLTGVSEPVDKDSQALAQADLQLGEHHNMAYMDTVVTYGRGLAVVTETGMNTEMGHVVSRIQAVEVEPTPLQKRLDRLGRGLAFASLAVVAVILILGMLRGEDLRLMFLTAITLVVAALPEGLPAVVTIALALGARQMLKRRALIRNLPAVETLGSVTVICSGKTGTLTENRMTVSVLDVAGQRIDLTTRMRAPVGDKSRDRPFLLCQPPSVALLLASSTLCNNALLEPDRDEPLYFRAVGDPTEGALVMTSAQQGLWKGDLESLLPRVTEVSYTSQRQRMTTIHKFPNNPSRIPCVLETVWHWSEKIGGMSYIGFTKGTVNSLLDVCSHIWINGQAKPLTEIWHRHISVTYSQLAKNGLRVMGVAFRPLQSTQAWEDVEQDLIFIGMVGMNDPARPEVRDAVLTCKRAGIRPVMITGDHPLTAQFIAREVSIADSDRILTSDELSQLPTEELVAILEDISVYARVSSEHKLEIVQTLQRRGHIVAMTGDGINDAPALKAANIGVAMGIRGTDVAKEAADMVLLDDNFATLVAAVKEGRVIYDNIRKFIKYLLSSNVGEIWVMLVAPFLGMPLPLLPLQILWINLTTDGLPALALGVEPAEQDTMNRPPHPPNENIFGRGMGRDIIWIGILMGVVSLGTGYAYWRIGNPNWQTMLFTTLTLAQMGNALAIRSERDSLFQIGLLSNKPLLGAVTLTLGLQLMVTYVPFFQKLFTTLPLSAVDLAVCLVVGSVVFWCVELEKWLLRRHQPRIGKLHLVPEVDNKNHVQPRGVTASSFTSPRLHLCNASKSRDRAASLRLHLRLKASGYKRK</sequence>
<protein>
    <submittedName>
        <fullName evidence="13">ATPase</fullName>
    </submittedName>
</protein>
<dbReference type="SUPFAM" id="SSF81653">
    <property type="entry name" value="Calcium ATPase, transduction domain A"/>
    <property type="match status" value="1"/>
</dbReference>
<dbReference type="SUPFAM" id="SSF81660">
    <property type="entry name" value="Metal cation-transporting ATPase, ATP-binding domain N"/>
    <property type="match status" value="1"/>
</dbReference>
<feature type="transmembrane region" description="Helical" evidence="11">
    <location>
        <begin position="879"/>
        <end position="900"/>
    </location>
</feature>
<dbReference type="InterPro" id="IPR059000">
    <property type="entry name" value="ATPase_P-type_domA"/>
</dbReference>
<dbReference type="InterPro" id="IPR001757">
    <property type="entry name" value="P_typ_ATPase"/>
</dbReference>
<comment type="similarity">
    <text evidence="2">Belongs to the cation transport ATPase (P-type) (TC 3.A.3) family. Type IIA subfamily.</text>
</comment>
<dbReference type="Gene3D" id="3.40.50.1000">
    <property type="entry name" value="HAD superfamily/HAD-like"/>
    <property type="match status" value="1"/>
</dbReference>
<dbReference type="InterPro" id="IPR023214">
    <property type="entry name" value="HAD_sf"/>
</dbReference>
<comment type="caution">
    <text evidence="13">The sequence shown here is derived from an EMBL/GenBank/DDBJ whole genome shotgun (WGS) entry which is preliminary data.</text>
</comment>
<feature type="transmembrane region" description="Helical" evidence="11">
    <location>
        <begin position="81"/>
        <end position="97"/>
    </location>
</feature>
<comment type="subcellular location">
    <subcellularLocation>
        <location evidence="1">Cell membrane</location>
        <topology evidence="1">Multi-pass membrane protein</topology>
    </subcellularLocation>
</comment>
<dbReference type="EMBL" id="RSCJ01000049">
    <property type="protein sequence ID" value="RUR72401.1"/>
    <property type="molecule type" value="Genomic_DNA"/>
</dbReference>
<keyword evidence="3" id="KW-1003">Cell membrane</keyword>
<keyword evidence="8" id="KW-1278">Translocase</keyword>
<keyword evidence="5" id="KW-0547">Nucleotide-binding</keyword>
<feature type="transmembrane region" description="Helical" evidence="11">
    <location>
        <begin position="270"/>
        <end position="297"/>
    </location>
</feature>
<dbReference type="FunFam" id="3.40.50.1000:FF:000083">
    <property type="entry name" value="Sodium/potassium-transporting ATPase subunit alpha"/>
    <property type="match status" value="1"/>
</dbReference>
<keyword evidence="14" id="KW-1185">Reference proteome</keyword>
<keyword evidence="7" id="KW-0460">Magnesium</keyword>
<evidence type="ECO:0000259" key="12">
    <source>
        <dbReference type="SMART" id="SM00831"/>
    </source>
</evidence>
<proteinExistence type="inferred from homology"/>
<keyword evidence="6" id="KW-0067">ATP-binding</keyword>